<protein>
    <recommendedName>
        <fullName evidence="1">BAAT/Acyl-CoA thioester hydrolase C-terminal domain-containing protein</fullName>
    </recommendedName>
</protein>
<organism evidence="2 3">
    <name type="scientific">Characodon lateralis</name>
    <dbReference type="NCBI Taxonomy" id="208331"/>
    <lineage>
        <taxon>Eukaryota</taxon>
        <taxon>Metazoa</taxon>
        <taxon>Chordata</taxon>
        <taxon>Craniata</taxon>
        <taxon>Vertebrata</taxon>
        <taxon>Euteleostomi</taxon>
        <taxon>Actinopterygii</taxon>
        <taxon>Neopterygii</taxon>
        <taxon>Teleostei</taxon>
        <taxon>Neoteleostei</taxon>
        <taxon>Acanthomorphata</taxon>
        <taxon>Ovalentaria</taxon>
        <taxon>Atherinomorphae</taxon>
        <taxon>Cyprinodontiformes</taxon>
        <taxon>Goodeidae</taxon>
        <taxon>Characodon</taxon>
    </lineage>
</organism>
<dbReference type="Gene3D" id="3.40.50.1820">
    <property type="entry name" value="alpha/beta hydrolase"/>
    <property type="match status" value="1"/>
</dbReference>
<feature type="domain" description="BAAT/Acyl-CoA thioester hydrolase C-terminal" evidence="1">
    <location>
        <begin position="3"/>
        <end position="110"/>
    </location>
</feature>
<dbReference type="InterPro" id="IPR014940">
    <property type="entry name" value="BAAT_C"/>
</dbReference>
<dbReference type="InterPro" id="IPR029058">
    <property type="entry name" value="AB_hydrolase_fold"/>
</dbReference>
<name>A0ABU7D7J8_9TELE</name>
<accession>A0ABU7D7J8</accession>
<gene>
    <name evidence="2" type="ORF">CHARACLAT_014831</name>
</gene>
<reference evidence="2 3" key="1">
    <citation type="submission" date="2021-06" db="EMBL/GenBank/DDBJ databases">
        <authorList>
            <person name="Palmer J.M."/>
        </authorList>
    </citation>
    <scope>NUCLEOTIDE SEQUENCE [LARGE SCALE GENOMIC DNA]</scope>
    <source>
        <strain evidence="2 3">CL_MEX2019</strain>
        <tissue evidence="2">Muscle</tissue>
    </source>
</reference>
<proteinExistence type="predicted"/>
<comment type="caution">
    <text evidence="2">The sequence shown here is derived from an EMBL/GenBank/DDBJ whole genome shotgun (WGS) entry which is preliminary data.</text>
</comment>
<evidence type="ECO:0000259" key="1">
    <source>
        <dbReference type="Pfam" id="PF08840"/>
    </source>
</evidence>
<dbReference type="Pfam" id="PF08840">
    <property type="entry name" value="BAAT_C"/>
    <property type="match status" value="1"/>
</dbReference>
<evidence type="ECO:0000313" key="3">
    <source>
        <dbReference type="Proteomes" id="UP001352852"/>
    </source>
</evidence>
<dbReference type="EMBL" id="JAHUTJ010017519">
    <property type="protein sequence ID" value="MED6270896.1"/>
    <property type="molecule type" value="Genomic_DNA"/>
</dbReference>
<sequence length="117" mass="12840">MKVNVAKINCPLLLVNGCDDQYWCAVETADDISNTMNAAGKGHLVTRLDYADTGHLIEPPFSPHCAAGSVILHSSNEKVIQAYGGKTKPHSHAQEDSWTKILSFLQYHLYCSPKAKL</sequence>
<dbReference type="SUPFAM" id="SSF53474">
    <property type="entry name" value="alpha/beta-Hydrolases"/>
    <property type="match status" value="1"/>
</dbReference>
<dbReference type="Proteomes" id="UP001352852">
    <property type="component" value="Unassembled WGS sequence"/>
</dbReference>
<keyword evidence="3" id="KW-1185">Reference proteome</keyword>
<evidence type="ECO:0000313" key="2">
    <source>
        <dbReference type="EMBL" id="MED6270896.1"/>
    </source>
</evidence>
<dbReference type="PANTHER" id="PTHR10824:SF36">
    <property type="entry name" value="ACYL-COA THIOESTERASE 17-RELATED"/>
    <property type="match status" value="1"/>
</dbReference>
<dbReference type="PANTHER" id="PTHR10824">
    <property type="entry name" value="ACYL-COENZYME A THIOESTERASE-RELATED"/>
    <property type="match status" value="1"/>
</dbReference>